<evidence type="ECO:0000259" key="6">
    <source>
        <dbReference type="Pfam" id="PF00728"/>
    </source>
</evidence>
<dbReference type="PANTHER" id="PTHR22600">
    <property type="entry name" value="BETA-HEXOSAMINIDASE"/>
    <property type="match status" value="1"/>
</dbReference>
<evidence type="ECO:0000313" key="9">
    <source>
        <dbReference type="Proteomes" id="UP001157091"/>
    </source>
</evidence>
<dbReference type="InterPro" id="IPR025705">
    <property type="entry name" value="Beta_hexosaminidase_sua/sub"/>
</dbReference>
<evidence type="ECO:0000256" key="4">
    <source>
        <dbReference type="ARBA" id="ARBA00022801"/>
    </source>
</evidence>
<comment type="similarity">
    <text evidence="2">Belongs to the glycosyl hydrolase 20 family.</text>
</comment>
<organism evidence="8 9">
    <name type="scientific">Luteimicrobium album</name>
    <dbReference type="NCBI Taxonomy" id="1054550"/>
    <lineage>
        <taxon>Bacteria</taxon>
        <taxon>Bacillati</taxon>
        <taxon>Actinomycetota</taxon>
        <taxon>Actinomycetes</taxon>
        <taxon>Micrococcales</taxon>
        <taxon>Luteimicrobium</taxon>
    </lineage>
</organism>
<evidence type="ECO:0000256" key="3">
    <source>
        <dbReference type="ARBA" id="ARBA00012663"/>
    </source>
</evidence>
<feature type="domain" description="Beta-hexosaminidase bacterial type N-terminal" evidence="7">
    <location>
        <begin position="8"/>
        <end position="111"/>
    </location>
</feature>
<dbReference type="PRINTS" id="PR00738">
    <property type="entry name" value="GLHYDRLASE20"/>
</dbReference>
<keyword evidence="4" id="KW-0378">Hydrolase</keyword>
<dbReference type="InterPro" id="IPR029018">
    <property type="entry name" value="Hex-like_dom2"/>
</dbReference>
<evidence type="ECO:0000256" key="1">
    <source>
        <dbReference type="ARBA" id="ARBA00001231"/>
    </source>
</evidence>
<dbReference type="PANTHER" id="PTHR22600:SF57">
    <property type="entry name" value="BETA-N-ACETYLHEXOSAMINIDASE"/>
    <property type="match status" value="1"/>
</dbReference>
<proteinExistence type="inferred from homology"/>
<dbReference type="Pfam" id="PF00728">
    <property type="entry name" value="Glyco_hydro_20"/>
    <property type="match status" value="2"/>
</dbReference>
<name>A0ABQ6I4R6_9MICO</name>
<dbReference type="SUPFAM" id="SSF55545">
    <property type="entry name" value="beta-N-acetylhexosaminidase-like domain"/>
    <property type="match status" value="1"/>
</dbReference>
<protein>
    <recommendedName>
        <fullName evidence="3">beta-N-acetylhexosaminidase</fullName>
        <ecNumber evidence="3">3.2.1.52</ecNumber>
    </recommendedName>
</protein>
<reference evidence="9" key="1">
    <citation type="journal article" date="2019" name="Int. J. Syst. Evol. Microbiol.">
        <title>The Global Catalogue of Microorganisms (GCM) 10K type strain sequencing project: providing services to taxonomists for standard genome sequencing and annotation.</title>
        <authorList>
            <consortium name="The Broad Institute Genomics Platform"/>
            <consortium name="The Broad Institute Genome Sequencing Center for Infectious Disease"/>
            <person name="Wu L."/>
            <person name="Ma J."/>
        </authorList>
    </citation>
    <scope>NUCLEOTIDE SEQUENCE [LARGE SCALE GENOMIC DNA]</scope>
    <source>
        <strain evidence="9">NBRC 106348</strain>
    </source>
</reference>
<comment type="caution">
    <text evidence="8">The sequence shown here is derived from an EMBL/GenBank/DDBJ whole genome shotgun (WGS) entry which is preliminary data.</text>
</comment>
<comment type="catalytic activity">
    <reaction evidence="1">
        <text>Hydrolysis of terminal non-reducing N-acetyl-D-hexosamine residues in N-acetyl-beta-D-hexosaminides.</text>
        <dbReference type="EC" id="3.2.1.52"/>
    </reaction>
</comment>
<dbReference type="Proteomes" id="UP001157091">
    <property type="component" value="Unassembled WGS sequence"/>
</dbReference>
<dbReference type="EC" id="3.2.1.52" evidence="3"/>
<feature type="domain" description="Glycoside hydrolase family 20 catalytic" evidence="6">
    <location>
        <begin position="115"/>
        <end position="260"/>
    </location>
</feature>
<keyword evidence="9" id="KW-1185">Reference proteome</keyword>
<accession>A0ABQ6I4R6</accession>
<dbReference type="Gene3D" id="3.30.379.10">
    <property type="entry name" value="Chitobiase/beta-hexosaminidase domain 2-like"/>
    <property type="match status" value="1"/>
</dbReference>
<dbReference type="Pfam" id="PF02838">
    <property type="entry name" value="Glyco_hydro_20b"/>
    <property type="match status" value="1"/>
</dbReference>
<dbReference type="Gene3D" id="3.20.20.80">
    <property type="entry name" value="Glycosidases"/>
    <property type="match status" value="1"/>
</dbReference>
<sequence>MPDDARGVPASTAAWFAAELAHAARDAVAPPGPGSTLVDVALDPDAVAHLPAADGVEPGPEPVDERYVLVVEPDAVRLRAASRTGVLRGLATLVQLAAEQPGTLPLGHIEDGPRFRWRGLSLDVVRHPFTAAEVRAVVDLLARYKLSVLHLHLTDSQAWRLPVPGRPRLGAGVAFTDDELTGLVEYAAERGVVVLPEADLPGHAAAALAAHPELGPVPPHPMLGHLGADHDAVPGFVRDVVAALADLSPGPFVHVGGDEPFGMPEADYAEVVRGQLAAVHAAGRRAVVWQEAVRGGTLTPADVLQYWIGPENRPDADALKAQAPAELHPLVDQAVAMFARAPGDVPAAVRAGVPVLVSTSDVLYLDRPYAEPADDDAGEARRARVGMPGYPAKTLRATFDWAPDTLPELDGATLAGVEAAVWCETVASFDDLAFLLLPRLAGVAERAWTTPTTPWDDHRARVVPHRALWRRTGWGAAYWPADSKTDEGALA</sequence>
<dbReference type="EMBL" id="BSUK01000001">
    <property type="protein sequence ID" value="GMA25261.1"/>
    <property type="molecule type" value="Genomic_DNA"/>
</dbReference>
<evidence type="ECO:0000313" key="8">
    <source>
        <dbReference type="EMBL" id="GMA25261.1"/>
    </source>
</evidence>
<keyword evidence="5" id="KW-0326">Glycosidase</keyword>
<dbReference type="InterPro" id="IPR017853">
    <property type="entry name" value="GH"/>
</dbReference>
<evidence type="ECO:0000256" key="2">
    <source>
        <dbReference type="ARBA" id="ARBA00006285"/>
    </source>
</evidence>
<gene>
    <name evidence="8" type="ORF">GCM10025864_30200</name>
</gene>
<evidence type="ECO:0000256" key="5">
    <source>
        <dbReference type="ARBA" id="ARBA00023295"/>
    </source>
</evidence>
<dbReference type="SUPFAM" id="SSF51445">
    <property type="entry name" value="(Trans)glycosidases"/>
    <property type="match status" value="1"/>
</dbReference>
<evidence type="ECO:0000259" key="7">
    <source>
        <dbReference type="Pfam" id="PF02838"/>
    </source>
</evidence>
<dbReference type="InterPro" id="IPR015883">
    <property type="entry name" value="Glyco_hydro_20_cat"/>
</dbReference>
<dbReference type="InterPro" id="IPR015882">
    <property type="entry name" value="HEX_bac_N"/>
</dbReference>
<feature type="domain" description="Glycoside hydrolase family 20 catalytic" evidence="6">
    <location>
        <begin position="278"/>
        <end position="450"/>
    </location>
</feature>